<evidence type="ECO:0000313" key="1">
    <source>
        <dbReference type="EMBL" id="GIZ00374.1"/>
    </source>
</evidence>
<gene>
    <name evidence="1" type="primary">AVEN_106029_1</name>
    <name evidence="1" type="ORF">CEXT_595891</name>
</gene>
<accession>A0AAV4Y1H9</accession>
<dbReference type="Proteomes" id="UP001054945">
    <property type="component" value="Unassembled WGS sequence"/>
</dbReference>
<dbReference type="EMBL" id="BPLR01001146">
    <property type="protein sequence ID" value="GIZ00374.1"/>
    <property type="molecule type" value="Genomic_DNA"/>
</dbReference>
<protein>
    <submittedName>
        <fullName evidence="1">Uncharacterized protein</fullName>
    </submittedName>
</protein>
<comment type="caution">
    <text evidence="1">The sequence shown here is derived from an EMBL/GenBank/DDBJ whole genome shotgun (WGS) entry which is preliminary data.</text>
</comment>
<reference evidence="1 2" key="1">
    <citation type="submission" date="2021-06" db="EMBL/GenBank/DDBJ databases">
        <title>Caerostris extrusa draft genome.</title>
        <authorList>
            <person name="Kono N."/>
            <person name="Arakawa K."/>
        </authorList>
    </citation>
    <scope>NUCLEOTIDE SEQUENCE [LARGE SCALE GENOMIC DNA]</scope>
</reference>
<organism evidence="1 2">
    <name type="scientific">Caerostris extrusa</name>
    <name type="common">Bark spider</name>
    <name type="synonym">Caerostris bankana</name>
    <dbReference type="NCBI Taxonomy" id="172846"/>
    <lineage>
        <taxon>Eukaryota</taxon>
        <taxon>Metazoa</taxon>
        <taxon>Ecdysozoa</taxon>
        <taxon>Arthropoda</taxon>
        <taxon>Chelicerata</taxon>
        <taxon>Arachnida</taxon>
        <taxon>Araneae</taxon>
        <taxon>Araneomorphae</taxon>
        <taxon>Entelegynae</taxon>
        <taxon>Araneoidea</taxon>
        <taxon>Araneidae</taxon>
        <taxon>Caerostris</taxon>
    </lineage>
</organism>
<name>A0AAV4Y1H9_CAEEX</name>
<proteinExistence type="predicted"/>
<dbReference type="AlphaFoldDB" id="A0AAV4Y1H9"/>
<keyword evidence="2" id="KW-1185">Reference proteome</keyword>
<sequence length="168" mass="18706">MPLVPFIQSARENVCEGAGAPHKQPLTLPWADIGGGAPPSFPFSKKRIPLLRGEGARAFGIPSNTSNLLKRYVYQENIPDHFEYGATLLLSMYIIGDFRNLYNLVWDLPIGLILSSLLTDVFSLTIRITLLCKRKSIFSAMLHLQDVHASLQCTQLVNLSSNQPLVWV</sequence>
<evidence type="ECO:0000313" key="2">
    <source>
        <dbReference type="Proteomes" id="UP001054945"/>
    </source>
</evidence>